<reference evidence="1 2" key="1">
    <citation type="submission" date="2024-02" db="EMBL/GenBank/DDBJ databases">
        <title>Chromosome-scale genome assembly of the rough periwinkle Littorina saxatilis.</title>
        <authorList>
            <person name="De Jode A."/>
            <person name="Faria R."/>
            <person name="Formenti G."/>
            <person name="Sims Y."/>
            <person name="Smith T.P."/>
            <person name="Tracey A."/>
            <person name="Wood J.M.D."/>
            <person name="Zagrodzka Z.B."/>
            <person name="Johannesson K."/>
            <person name="Butlin R.K."/>
            <person name="Leder E.H."/>
        </authorList>
    </citation>
    <scope>NUCLEOTIDE SEQUENCE [LARGE SCALE GENOMIC DNA]</scope>
    <source>
        <strain evidence="1">Snail1</strain>
        <tissue evidence="1">Muscle</tissue>
    </source>
</reference>
<proteinExistence type="predicted"/>
<name>A0AAN9BM11_9CAEN</name>
<accession>A0AAN9BM11</accession>
<gene>
    <name evidence="1" type="ORF">V1264_015587</name>
</gene>
<comment type="caution">
    <text evidence="1">The sequence shown here is derived from an EMBL/GenBank/DDBJ whole genome shotgun (WGS) entry which is preliminary data.</text>
</comment>
<evidence type="ECO:0000313" key="2">
    <source>
        <dbReference type="Proteomes" id="UP001374579"/>
    </source>
</evidence>
<protein>
    <submittedName>
        <fullName evidence="1">Uncharacterized protein</fullName>
    </submittedName>
</protein>
<dbReference type="AlphaFoldDB" id="A0AAN9BM11"/>
<organism evidence="1 2">
    <name type="scientific">Littorina saxatilis</name>
    <dbReference type="NCBI Taxonomy" id="31220"/>
    <lineage>
        <taxon>Eukaryota</taxon>
        <taxon>Metazoa</taxon>
        <taxon>Spiralia</taxon>
        <taxon>Lophotrochozoa</taxon>
        <taxon>Mollusca</taxon>
        <taxon>Gastropoda</taxon>
        <taxon>Caenogastropoda</taxon>
        <taxon>Littorinimorpha</taxon>
        <taxon>Littorinoidea</taxon>
        <taxon>Littorinidae</taxon>
        <taxon>Littorina</taxon>
    </lineage>
</organism>
<dbReference type="Proteomes" id="UP001374579">
    <property type="component" value="Unassembled WGS sequence"/>
</dbReference>
<keyword evidence="2" id="KW-1185">Reference proteome</keyword>
<sequence>MLQTDPVSSSASLPGVCDPRSLASFVPDHLSSLLASVMALESVHREAFLFSAGARWLPLAGVHLSRSLWGIRSTQGMCSQQPSAAAALPVPGSSGSLVADRPWSPPVRAALYVSSRSRQLPSGSGRKWWFTGCGQTMVPSGSSCSLRKQSFAAASFRLRPEVVVHWLRTDHGPLRFELLFT</sequence>
<dbReference type="EMBL" id="JBAMIC010000004">
    <property type="protein sequence ID" value="KAK7107713.1"/>
    <property type="molecule type" value="Genomic_DNA"/>
</dbReference>
<evidence type="ECO:0000313" key="1">
    <source>
        <dbReference type="EMBL" id="KAK7107713.1"/>
    </source>
</evidence>